<keyword evidence="1" id="KW-0805">Transcription regulation</keyword>
<evidence type="ECO:0000259" key="4">
    <source>
        <dbReference type="Pfam" id="PF13490"/>
    </source>
</evidence>
<sequence length="280" mass="27693">MTSAAEPGQADHHLGESLAALVDGELSHDSRDRVLAHLATCPSCKAEADAQRELKSAFAASPLPAPPDGLLARLQSLPAEGRAEPSAREPRDPRGDRGGDPPARETPRASPGLQLVLGGRRREALLGPPPLTGGRGFRIHEPGALRAHRGHRLAFAAAGAVSLAAFAIGGAVSGAGAGAGQAPGGAQGALSSVAAGAGVTPASTGRPAGGRSEAEAEDRLPLVYSAQAAGFAALSAPSGPVGHGGQLLPLLGARFELVSAPDPAVGPAAEPSVLPAVSPR</sequence>
<dbReference type="InterPro" id="IPR041916">
    <property type="entry name" value="Anti_sigma_zinc_sf"/>
</dbReference>
<keyword evidence="2" id="KW-0804">Transcription</keyword>
<dbReference type="Pfam" id="PF13490">
    <property type="entry name" value="zf-HC2"/>
    <property type="match status" value="1"/>
</dbReference>
<evidence type="ECO:0000313" key="6">
    <source>
        <dbReference type="Proteomes" id="UP001183388"/>
    </source>
</evidence>
<dbReference type="EMBL" id="JAVREN010000014">
    <property type="protein sequence ID" value="MDT0307697.1"/>
    <property type="molecule type" value="Genomic_DNA"/>
</dbReference>
<reference evidence="6" key="1">
    <citation type="submission" date="2023-07" db="EMBL/GenBank/DDBJ databases">
        <title>30 novel species of actinomycetes from the DSMZ collection.</title>
        <authorList>
            <person name="Nouioui I."/>
        </authorList>
    </citation>
    <scope>NUCLEOTIDE SEQUENCE [LARGE SCALE GENOMIC DNA]</scope>
    <source>
        <strain evidence="6">DSM 44917</strain>
    </source>
</reference>
<gene>
    <name evidence="5" type="ORF">RM780_12085</name>
</gene>
<keyword evidence="6" id="KW-1185">Reference proteome</keyword>
<evidence type="ECO:0000256" key="1">
    <source>
        <dbReference type="ARBA" id="ARBA00023015"/>
    </source>
</evidence>
<feature type="compositionally biased region" description="Basic and acidic residues" evidence="3">
    <location>
        <begin position="81"/>
        <end position="107"/>
    </location>
</feature>
<feature type="region of interest" description="Disordered" evidence="3">
    <location>
        <begin position="80"/>
        <end position="137"/>
    </location>
</feature>
<proteinExistence type="predicted"/>
<dbReference type="Proteomes" id="UP001183388">
    <property type="component" value="Unassembled WGS sequence"/>
</dbReference>
<comment type="caution">
    <text evidence="5">The sequence shown here is derived from an EMBL/GenBank/DDBJ whole genome shotgun (WGS) entry which is preliminary data.</text>
</comment>
<dbReference type="InterPro" id="IPR027383">
    <property type="entry name" value="Znf_put"/>
</dbReference>
<organism evidence="5 6">
    <name type="scientific">Streptomyces boetiae</name>
    <dbReference type="NCBI Taxonomy" id="3075541"/>
    <lineage>
        <taxon>Bacteria</taxon>
        <taxon>Bacillati</taxon>
        <taxon>Actinomycetota</taxon>
        <taxon>Actinomycetes</taxon>
        <taxon>Kitasatosporales</taxon>
        <taxon>Streptomycetaceae</taxon>
        <taxon>Streptomyces</taxon>
    </lineage>
</organism>
<evidence type="ECO:0000256" key="2">
    <source>
        <dbReference type="ARBA" id="ARBA00023163"/>
    </source>
</evidence>
<evidence type="ECO:0000256" key="3">
    <source>
        <dbReference type="SAM" id="MobiDB-lite"/>
    </source>
</evidence>
<dbReference type="RefSeq" id="WP_311630652.1">
    <property type="nucleotide sequence ID" value="NZ_JAVREN010000014.1"/>
</dbReference>
<dbReference type="Gene3D" id="1.10.10.1320">
    <property type="entry name" value="Anti-sigma factor, zinc-finger domain"/>
    <property type="match status" value="1"/>
</dbReference>
<protein>
    <submittedName>
        <fullName evidence="5">Zf-HC2 domain-containing protein</fullName>
    </submittedName>
</protein>
<feature type="domain" description="Putative zinc-finger" evidence="4">
    <location>
        <begin position="17"/>
        <end position="44"/>
    </location>
</feature>
<evidence type="ECO:0000313" key="5">
    <source>
        <dbReference type="EMBL" id="MDT0307697.1"/>
    </source>
</evidence>
<name>A0ABU2L812_9ACTN</name>
<accession>A0ABU2L812</accession>